<dbReference type="AlphaFoldDB" id="A0A6G1X8B7"/>
<dbReference type="InterPro" id="IPR014296">
    <property type="entry name" value="RNA_pol_sigma-M_bacilli"/>
</dbReference>
<dbReference type="Pfam" id="PF08281">
    <property type="entry name" value="Sigma70_r4_2"/>
    <property type="match status" value="1"/>
</dbReference>
<evidence type="ECO:0000256" key="4">
    <source>
        <dbReference type="ARBA" id="ARBA00023125"/>
    </source>
</evidence>
<dbReference type="GO" id="GO:0016987">
    <property type="term" value="F:sigma factor activity"/>
    <property type="evidence" value="ECO:0007669"/>
    <property type="project" value="UniProtKB-KW"/>
</dbReference>
<dbReference type="InterPro" id="IPR007627">
    <property type="entry name" value="RNA_pol_sigma70_r2"/>
</dbReference>
<protein>
    <recommendedName>
        <fullName evidence="6">RNA polymerase sigma factor</fullName>
    </recommendedName>
</protein>
<comment type="similarity">
    <text evidence="1 6">Belongs to the sigma-70 factor family. ECF subfamily.</text>
</comment>
<accession>A0A6G1X8B7</accession>
<dbReference type="GO" id="GO:0006352">
    <property type="term" value="P:DNA-templated transcription initiation"/>
    <property type="evidence" value="ECO:0007669"/>
    <property type="project" value="InterPro"/>
</dbReference>
<dbReference type="InterPro" id="IPR014284">
    <property type="entry name" value="RNA_pol_sigma-70_dom"/>
</dbReference>
<dbReference type="InterPro" id="IPR036388">
    <property type="entry name" value="WH-like_DNA-bd_sf"/>
</dbReference>
<dbReference type="GO" id="GO:0003677">
    <property type="term" value="F:DNA binding"/>
    <property type="evidence" value="ECO:0007669"/>
    <property type="project" value="UniProtKB-KW"/>
</dbReference>
<dbReference type="PANTHER" id="PTHR43133:SF52">
    <property type="entry name" value="ECF RNA POLYMERASE SIGMA FACTOR SIGL"/>
    <property type="match status" value="1"/>
</dbReference>
<evidence type="ECO:0000256" key="2">
    <source>
        <dbReference type="ARBA" id="ARBA00023015"/>
    </source>
</evidence>
<dbReference type="PANTHER" id="PTHR43133">
    <property type="entry name" value="RNA POLYMERASE ECF-TYPE SIGMA FACTO"/>
    <property type="match status" value="1"/>
</dbReference>
<dbReference type="GO" id="GO:0006950">
    <property type="term" value="P:response to stress"/>
    <property type="evidence" value="ECO:0007669"/>
    <property type="project" value="UniProtKB-ARBA"/>
</dbReference>
<dbReference type="InterPro" id="IPR013249">
    <property type="entry name" value="RNA_pol_sigma70_r4_t2"/>
</dbReference>
<gene>
    <name evidence="9" type="ORF">GH754_12800</name>
</gene>
<dbReference type="Proteomes" id="UP000480185">
    <property type="component" value="Unassembled WGS sequence"/>
</dbReference>
<feature type="domain" description="RNA polymerase sigma-70 region 2" evidence="7">
    <location>
        <begin position="6"/>
        <end position="72"/>
    </location>
</feature>
<evidence type="ECO:0000259" key="7">
    <source>
        <dbReference type="Pfam" id="PF04542"/>
    </source>
</evidence>
<keyword evidence="4 6" id="KW-0238">DNA-binding</keyword>
<dbReference type="Pfam" id="PF04542">
    <property type="entry name" value="Sigma70_r2"/>
    <property type="match status" value="1"/>
</dbReference>
<evidence type="ECO:0000256" key="6">
    <source>
        <dbReference type="RuleBase" id="RU000716"/>
    </source>
</evidence>
<evidence type="ECO:0000259" key="8">
    <source>
        <dbReference type="Pfam" id="PF08281"/>
    </source>
</evidence>
<dbReference type="InterPro" id="IPR013324">
    <property type="entry name" value="RNA_pol_sigma_r3/r4-like"/>
</dbReference>
<dbReference type="OrthoDB" id="9795666at2"/>
<dbReference type="Gene3D" id="1.10.1740.10">
    <property type="match status" value="1"/>
</dbReference>
<keyword evidence="5 6" id="KW-0804">Transcription</keyword>
<dbReference type="SUPFAM" id="SSF88946">
    <property type="entry name" value="Sigma2 domain of RNA polymerase sigma factors"/>
    <property type="match status" value="1"/>
</dbReference>
<keyword evidence="2 6" id="KW-0805">Transcription regulation</keyword>
<sequence>MDIQQLYKEYIHDVYRYLLSLCKDKSLAEDLTQDTFMKAYIALENSPPTAMKSWLMKIAYHTFIDFARRSKKVNFEEPDYFSLLSTGKSAEDEFYKTAEKDELYYMLNQLKTKQKQAIVLCDLQGYSYKEAAAILSMKENTLKTHIFRGRGKLRQLYKKGSVEE</sequence>
<comment type="caution">
    <text evidence="9">The sequence shown here is derived from an EMBL/GenBank/DDBJ whole genome shotgun (WGS) entry which is preliminary data.</text>
</comment>
<reference evidence="9 10" key="1">
    <citation type="submission" date="2019-11" db="EMBL/GenBank/DDBJ databases">
        <authorList>
            <person name="Li J."/>
        </authorList>
    </citation>
    <scope>NUCLEOTIDE SEQUENCE [LARGE SCALE GENOMIC DNA]</scope>
    <source>
        <strain evidence="9 10">J4</strain>
    </source>
</reference>
<dbReference type="SUPFAM" id="SSF88659">
    <property type="entry name" value="Sigma3 and sigma4 domains of RNA polymerase sigma factors"/>
    <property type="match status" value="1"/>
</dbReference>
<keyword evidence="10" id="KW-1185">Reference proteome</keyword>
<name>A0A6G1X8B7_9BACI</name>
<dbReference type="EMBL" id="WJNH01000007">
    <property type="protein sequence ID" value="MRG87187.1"/>
    <property type="molecule type" value="Genomic_DNA"/>
</dbReference>
<dbReference type="NCBIfam" id="TIGR02950">
    <property type="entry name" value="SigM_subfam"/>
    <property type="match status" value="1"/>
</dbReference>
<proteinExistence type="inferred from homology"/>
<evidence type="ECO:0000256" key="5">
    <source>
        <dbReference type="ARBA" id="ARBA00023163"/>
    </source>
</evidence>
<dbReference type="CDD" id="cd06171">
    <property type="entry name" value="Sigma70_r4"/>
    <property type="match status" value="1"/>
</dbReference>
<dbReference type="InterPro" id="IPR039425">
    <property type="entry name" value="RNA_pol_sigma-70-like"/>
</dbReference>
<feature type="domain" description="RNA polymerase sigma factor 70 region 4 type 2" evidence="8">
    <location>
        <begin position="101"/>
        <end position="153"/>
    </location>
</feature>
<dbReference type="InterPro" id="IPR013325">
    <property type="entry name" value="RNA_pol_sigma_r2"/>
</dbReference>
<dbReference type="RefSeq" id="WP_153729058.1">
    <property type="nucleotide sequence ID" value="NZ_WJNH01000007.1"/>
</dbReference>
<keyword evidence="3 6" id="KW-0731">Sigma factor</keyword>
<dbReference type="Gene3D" id="1.10.10.10">
    <property type="entry name" value="Winged helix-like DNA-binding domain superfamily/Winged helix DNA-binding domain"/>
    <property type="match status" value="1"/>
</dbReference>
<evidence type="ECO:0000256" key="1">
    <source>
        <dbReference type="ARBA" id="ARBA00010641"/>
    </source>
</evidence>
<evidence type="ECO:0000313" key="10">
    <source>
        <dbReference type="Proteomes" id="UP000480185"/>
    </source>
</evidence>
<evidence type="ECO:0000313" key="9">
    <source>
        <dbReference type="EMBL" id="MRG87187.1"/>
    </source>
</evidence>
<evidence type="ECO:0000256" key="3">
    <source>
        <dbReference type="ARBA" id="ARBA00023082"/>
    </source>
</evidence>
<dbReference type="InterPro" id="IPR000838">
    <property type="entry name" value="RNA_pol_sigma70_ECF_CS"/>
</dbReference>
<organism evidence="9 10">
    <name type="scientific">Salinibacillus xinjiangensis</name>
    <dbReference type="NCBI Taxonomy" id="1229268"/>
    <lineage>
        <taxon>Bacteria</taxon>
        <taxon>Bacillati</taxon>
        <taxon>Bacillota</taxon>
        <taxon>Bacilli</taxon>
        <taxon>Bacillales</taxon>
        <taxon>Bacillaceae</taxon>
        <taxon>Salinibacillus</taxon>
    </lineage>
</organism>
<dbReference type="PROSITE" id="PS01063">
    <property type="entry name" value="SIGMA70_ECF"/>
    <property type="match status" value="1"/>
</dbReference>
<dbReference type="NCBIfam" id="TIGR02937">
    <property type="entry name" value="sigma70-ECF"/>
    <property type="match status" value="1"/>
</dbReference>